<dbReference type="AlphaFoldDB" id="A0A3B3QYH8"/>
<dbReference type="InterPro" id="IPR029250">
    <property type="entry name" value="ECPIP"/>
</dbReference>
<dbReference type="Proteomes" id="UP000261540">
    <property type="component" value="Unplaced"/>
</dbReference>
<dbReference type="Ensembl" id="ENSPKIT00000035113.1">
    <property type="protein sequence ID" value="ENSPKIP00000010974.1"/>
    <property type="gene ID" value="ENSPKIG00000025479.1"/>
</dbReference>
<evidence type="ECO:0000313" key="2">
    <source>
        <dbReference type="Proteomes" id="UP000261540"/>
    </source>
</evidence>
<name>A0A3B3QYH8_9TELE</name>
<keyword evidence="2" id="KW-1185">Reference proteome</keyword>
<protein>
    <submittedName>
        <fullName evidence="1">Si:ch73-52p7.1</fullName>
    </submittedName>
</protein>
<sequence length="196" mass="21205">MSCLLCVAVPALLRPDAKLAYVTEGRLCTCSCSRDLVACSAIGHPECKCTDWPQSGLNGPDGSRPLTEKRLTVLYTSPLNVALLLNNSEVHHLSLVKCSDTGGKVPTQDYFAVLKLEKLTVSYPLLQASQSHDFVLGTPYHDGETVSIIHMSVLMGKPSLKAYTIQAKTDSNGLLPFASLCVSPIRLPEPSRMFVT</sequence>
<proteinExistence type="predicted"/>
<evidence type="ECO:0000313" key="1">
    <source>
        <dbReference type="Ensembl" id="ENSPKIP00000010974.1"/>
    </source>
</evidence>
<organism evidence="1 2">
    <name type="scientific">Paramormyrops kingsleyae</name>
    <dbReference type="NCBI Taxonomy" id="1676925"/>
    <lineage>
        <taxon>Eukaryota</taxon>
        <taxon>Metazoa</taxon>
        <taxon>Chordata</taxon>
        <taxon>Craniata</taxon>
        <taxon>Vertebrata</taxon>
        <taxon>Euteleostomi</taxon>
        <taxon>Actinopterygii</taxon>
        <taxon>Neopterygii</taxon>
        <taxon>Teleostei</taxon>
        <taxon>Osteoglossocephala</taxon>
        <taxon>Osteoglossomorpha</taxon>
        <taxon>Osteoglossiformes</taxon>
        <taxon>Mormyridae</taxon>
        <taxon>Paramormyrops</taxon>
    </lineage>
</organism>
<dbReference type="GeneTree" id="ENSGT01030000235197"/>
<reference evidence="1" key="2">
    <citation type="submission" date="2025-09" db="UniProtKB">
        <authorList>
            <consortium name="Ensembl"/>
        </authorList>
    </citation>
    <scope>IDENTIFICATION</scope>
</reference>
<accession>A0A3B3QYH8</accession>
<dbReference type="Pfam" id="PF15137">
    <property type="entry name" value="ECPIP"/>
    <property type="match status" value="1"/>
</dbReference>
<reference evidence="1" key="1">
    <citation type="submission" date="2025-08" db="UniProtKB">
        <authorList>
            <consortium name="Ensembl"/>
        </authorList>
    </citation>
    <scope>IDENTIFICATION</scope>
</reference>